<dbReference type="Pfam" id="PF07534">
    <property type="entry name" value="TLD"/>
    <property type="match status" value="1"/>
</dbReference>
<dbReference type="AlphaFoldDB" id="U9TUH9"/>
<keyword evidence="4" id="KW-1185">Reference proteome</keyword>
<dbReference type="PROSITE" id="PS51886">
    <property type="entry name" value="TLDC"/>
    <property type="match status" value="1"/>
</dbReference>
<feature type="domain" description="TLDc" evidence="1">
    <location>
        <begin position="75"/>
        <end position="235"/>
    </location>
</feature>
<sequence length="236" mass="27767">MKNFLCLSDILKKDNLQVKEINIWNYLIKWGIKQTPGLGSENSDRTKWNDKNYKELKKILDPFIPLIRAGRIDSNIIKEELINIFANWIDNKNAMDIRTGNDIFYKFSLIYRGSHDGISNISFINKCNHRVATLVLIKVLQSNEIFGGYASFGLLGEDISNNFVFSFKEGQTMKIGRAKKERISWREKETYGFRFCESMYMDDRTLYLRKNSYYYENVCKSNTYTIEEIETFIVTK</sequence>
<dbReference type="VEuPathDB" id="FungiDB:RhiirFUN_021699"/>
<evidence type="ECO:0000313" key="3">
    <source>
        <dbReference type="EMBL" id="POG76918.1"/>
    </source>
</evidence>
<dbReference type="InterPro" id="IPR006571">
    <property type="entry name" value="TLDc_dom"/>
</dbReference>
<evidence type="ECO:0000313" key="2">
    <source>
        <dbReference type="EMBL" id="ESA11765.1"/>
    </source>
</evidence>
<reference evidence="3 4" key="1">
    <citation type="journal article" date="2013" name="Proc. Natl. Acad. Sci. U.S.A.">
        <title>Genome of an arbuscular mycorrhizal fungus provides insight into the oldest plant symbiosis.</title>
        <authorList>
            <person name="Tisserant E."/>
            <person name="Malbreil M."/>
            <person name="Kuo A."/>
            <person name="Kohler A."/>
            <person name="Symeonidi A."/>
            <person name="Balestrini R."/>
            <person name="Charron P."/>
            <person name="Duensing N."/>
            <person name="Frei Dit Frey N."/>
            <person name="Gianinazzi-Pearson V."/>
            <person name="Gilbert L.B."/>
            <person name="Handa Y."/>
            <person name="Herr J.R."/>
            <person name="Hijri M."/>
            <person name="Koul R."/>
            <person name="Kawaguchi M."/>
            <person name="Krajinski F."/>
            <person name="Lammers P.J."/>
            <person name="Masclaux F.G."/>
            <person name="Murat C."/>
            <person name="Morin E."/>
            <person name="Ndikumana S."/>
            <person name="Pagni M."/>
            <person name="Petitpierre D."/>
            <person name="Requena N."/>
            <person name="Rosikiewicz P."/>
            <person name="Riley R."/>
            <person name="Saito K."/>
            <person name="San Clemente H."/>
            <person name="Shapiro H."/>
            <person name="van Tuinen D."/>
            <person name="Becard G."/>
            <person name="Bonfante P."/>
            <person name="Paszkowski U."/>
            <person name="Shachar-Hill Y.Y."/>
            <person name="Tuskan G.A."/>
            <person name="Young P.W."/>
            <person name="Sanders I.R."/>
            <person name="Henrissat B."/>
            <person name="Rensing S.A."/>
            <person name="Grigoriev I.V."/>
            <person name="Corradi N."/>
            <person name="Roux C."/>
            <person name="Martin F."/>
        </authorList>
    </citation>
    <scope>NUCLEOTIDE SEQUENCE [LARGE SCALE GENOMIC DNA]</scope>
    <source>
        <strain evidence="4">DAOM 181602 / DAOM 197198 / MUCL 43194</strain>
        <strain evidence="3">DAOM 197198</strain>
    </source>
</reference>
<name>U9TUH9_RHIID</name>
<evidence type="ECO:0000259" key="1">
    <source>
        <dbReference type="PROSITE" id="PS51886"/>
    </source>
</evidence>
<gene>
    <name evidence="3" type="ORF">GLOIN_2v1768384</name>
    <name evidence="2" type="ORF">GLOINDRAFT_27913</name>
</gene>
<dbReference type="EMBL" id="KI285652">
    <property type="protein sequence ID" value="ESA11765.1"/>
    <property type="molecule type" value="Genomic_DNA"/>
</dbReference>
<protein>
    <recommendedName>
        <fullName evidence="1">TLDc domain-containing protein</fullName>
    </recommendedName>
</protein>
<dbReference type="EMBL" id="AUPC02000045">
    <property type="protein sequence ID" value="POG76918.1"/>
    <property type="molecule type" value="Genomic_DNA"/>
</dbReference>
<dbReference type="Proteomes" id="UP000018888">
    <property type="component" value="Unassembled WGS sequence"/>
</dbReference>
<evidence type="ECO:0000313" key="4">
    <source>
        <dbReference type="Proteomes" id="UP000018888"/>
    </source>
</evidence>
<reference evidence="3 4" key="3">
    <citation type="journal article" date="2018" name="New Phytol.">
        <title>High intraspecific genome diversity in the model arbuscular mycorrhizal symbiont Rhizophagus irregularis.</title>
        <authorList>
            <person name="Chen E.C.H."/>
            <person name="Morin E."/>
            <person name="Beaudet D."/>
            <person name="Noel J."/>
            <person name="Yildirir G."/>
            <person name="Ndikumana S."/>
            <person name="Charron P."/>
            <person name="St-Onge C."/>
            <person name="Giorgi J."/>
            <person name="Kruger M."/>
            <person name="Marton T."/>
            <person name="Ropars J."/>
            <person name="Grigoriev I.V."/>
            <person name="Hainaut M."/>
            <person name="Henrissat B."/>
            <person name="Roux C."/>
            <person name="Martin F."/>
            <person name="Corradi N."/>
        </authorList>
    </citation>
    <scope>NUCLEOTIDE SEQUENCE [LARGE SCALE GENOMIC DNA]</scope>
    <source>
        <strain evidence="4">DAOM 181602 / DAOM 197198 / MUCL 43194</strain>
        <strain evidence="3">DAOM 197198</strain>
    </source>
</reference>
<reference evidence="2" key="2">
    <citation type="submission" date="2013-07" db="EMBL/GenBank/DDBJ databases">
        <title>The genome of an arbuscular mycorrhizal fungus provides insights into the evolution of the oldest plant symbiosis.</title>
        <authorList>
            <consortium name="DOE Joint Genome Institute"/>
            <person name="Tisserant E."/>
            <person name="Malbreil M."/>
            <person name="Kuo A."/>
            <person name="Kohler A."/>
            <person name="Symeonidi A."/>
            <person name="Balestrini R."/>
            <person name="Charron P."/>
            <person name="Duensing N."/>
            <person name="Frei-dit-Frey N."/>
            <person name="Gianinazzi-Pearson V."/>
            <person name="Gilbert B."/>
            <person name="Handa Y."/>
            <person name="Hijri M."/>
            <person name="Kaul R."/>
            <person name="Kawaguchi M."/>
            <person name="Krajinski F."/>
            <person name="Lammers P."/>
            <person name="Lapierre D."/>
            <person name="Masclaux F.G."/>
            <person name="Murat C."/>
            <person name="Morin E."/>
            <person name="Ndikumana S."/>
            <person name="Pagni M."/>
            <person name="Petitpierre D."/>
            <person name="Requena N."/>
            <person name="Rosikiewicz P."/>
            <person name="Riley R."/>
            <person name="Saito K."/>
            <person name="San Clemente H."/>
            <person name="Shapiro H."/>
            <person name="van Tuinen D."/>
            <person name="Becard G."/>
            <person name="Bonfante P."/>
            <person name="Paszkowski U."/>
            <person name="Shachar-Hill Y."/>
            <person name="Young J.P."/>
            <person name="Sanders I.R."/>
            <person name="Henrissat B."/>
            <person name="Rensing S.A."/>
            <person name="Grigoriev I.V."/>
            <person name="Corradi N."/>
            <person name="Roux C."/>
            <person name="Martin F."/>
        </authorList>
    </citation>
    <scope>NUCLEOTIDE SEQUENCE</scope>
    <source>
        <strain evidence="2">DAOM 197198</strain>
    </source>
</reference>
<accession>U9TUH9</accession>
<dbReference type="SMR" id="U9TUH9"/>
<dbReference type="HOGENOM" id="CLU_021542_1_0_1"/>
<organism evidence="2">
    <name type="scientific">Rhizophagus irregularis (strain DAOM 181602 / DAOM 197198 / MUCL 43194)</name>
    <name type="common">Arbuscular mycorrhizal fungus</name>
    <name type="synonym">Glomus intraradices</name>
    <dbReference type="NCBI Taxonomy" id="747089"/>
    <lineage>
        <taxon>Eukaryota</taxon>
        <taxon>Fungi</taxon>
        <taxon>Fungi incertae sedis</taxon>
        <taxon>Mucoromycota</taxon>
        <taxon>Glomeromycotina</taxon>
        <taxon>Glomeromycetes</taxon>
        <taxon>Glomerales</taxon>
        <taxon>Glomeraceae</taxon>
        <taxon>Rhizophagus</taxon>
    </lineage>
</organism>
<proteinExistence type="predicted"/>